<dbReference type="Proteomes" id="UP000006527">
    <property type="component" value="Segment"/>
</dbReference>
<dbReference type="RefSeq" id="YP_004324325.1">
    <property type="nucleotide sequence ID" value="NC_015287.1"/>
</dbReference>
<protein>
    <submittedName>
        <fullName evidence="1">Uncharacterized protein</fullName>
    </submittedName>
</protein>
<dbReference type="GeneID" id="10328841"/>
<dbReference type="KEGG" id="vg:10328841"/>
<accession>E3SLJ0</accession>
<dbReference type="EMBL" id="GU071098">
    <property type="protein sequence ID" value="ADO98338.1"/>
    <property type="molecule type" value="Genomic_DNA"/>
</dbReference>
<name>E3SLJ0_9CAUD</name>
<gene>
    <name evidence="1" type="ORF">SSSM7_273</name>
</gene>
<dbReference type="OrthoDB" id="31575at10239"/>
<evidence type="ECO:0000313" key="1">
    <source>
        <dbReference type="EMBL" id="ADO98338.1"/>
    </source>
</evidence>
<reference evidence="1 2" key="1">
    <citation type="journal article" date="2010" name="Environ. Microbiol.">
        <title>Genomic analysis of oceanic cyanobacterial myoviruses compared with T4-like myoviruses from diverse hosts and environments.</title>
        <authorList>
            <person name="Sullivan M.B."/>
            <person name="Huang K.H."/>
            <person name="Ignacio-Espinoza J.C."/>
            <person name="Berlin A.M."/>
            <person name="Kelly L."/>
            <person name="Weigele P.R."/>
            <person name="DeFrancesco A.S."/>
            <person name="Kern S.E."/>
            <person name="Thompson L.R."/>
            <person name="Young S."/>
            <person name="Yandava C."/>
            <person name="Fu R."/>
            <person name="Krastins B."/>
            <person name="Chase M."/>
            <person name="Sarracino D."/>
            <person name="Osburne M.S."/>
            <person name="Henn M.R."/>
            <person name="Chisholm S.W."/>
        </authorList>
    </citation>
    <scope>NUCLEOTIDE SEQUENCE [LARGE SCALE GENOMIC DNA]</scope>
    <source>
        <strain evidence="1">8109-3</strain>
    </source>
</reference>
<sequence>MIITHHHSMKKNLLFISQDKEIALIQEMIYKMQMSNPDIHPSKTCFLCVSPDYSSVVCQHLSHALSVDGEIYHIESVNVPFPDESVEPYAEVFKNRLEEWKKEWESFVLIEAGVIRGGNYTWTTDIMKESGASNYYTVALCENTMSKFQSDFVSLYYNNDTDDLHFWWERPNNHWRYYA</sequence>
<proteinExistence type="predicted"/>
<evidence type="ECO:0000313" key="2">
    <source>
        <dbReference type="Proteomes" id="UP000006527"/>
    </source>
</evidence>
<keyword evidence="2" id="KW-1185">Reference proteome</keyword>
<organism evidence="1 2">
    <name type="scientific">Synechococcus phage S-SSM7</name>
    <dbReference type="NCBI Taxonomy" id="445686"/>
    <lineage>
        <taxon>Viruses</taxon>
        <taxon>Duplodnaviria</taxon>
        <taxon>Heunggongvirae</taxon>
        <taxon>Uroviricota</taxon>
        <taxon>Caudoviricetes</taxon>
        <taxon>Pantevenvirales</taxon>
        <taxon>Kyanoviridae</taxon>
        <taxon>Lipsvirus</taxon>
        <taxon>Lipsvirus ssm7</taxon>
    </lineage>
</organism>